<dbReference type="PANTHER" id="PTHR42924">
    <property type="entry name" value="EXONUCLEASE"/>
    <property type="match status" value="1"/>
</dbReference>
<dbReference type="CDD" id="cd07438">
    <property type="entry name" value="PHP_HisPPase_AMP"/>
    <property type="match status" value="1"/>
</dbReference>
<sequence>MSRADLHMHSTISDGGYTPSELMKKCAEAGVKMISLTDHDSTDGLQEAAQAAASLGMKFINGIELSTRVKGRSVDILGYGIDSRSQNLQEKLQFHREKRYNRMKQMVEKCQSIGLAVSIADVEKEVTGVTWSRPHLAGALVKKGYAESVSEVFEKFIGYGRPCYVEKEEEMQPEEAVNIIREAGGAAIAAHPVYYNLDEQILNWLERGQLDGVEVYHRDHSPKDIKRFLLLVEKAEVKTGKRFYRTGGTDFHHEKFGRSGERIGASPLPWKEAEYICRGIGG</sequence>
<dbReference type="OrthoDB" id="9804333at2"/>
<organism evidence="2 3">
    <name type="scientific">Alkalicoccus saliphilus</name>
    <dbReference type="NCBI Taxonomy" id="200989"/>
    <lineage>
        <taxon>Bacteria</taxon>
        <taxon>Bacillati</taxon>
        <taxon>Bacillota</taxon>
        <taxon>Bacilli</taxon>
        <taxon>Bacillales</taxon>
        <taxon>Bacillaceae</taxon>
        <taxon>Alkalicoccus</taxon>
    </lineage>
</organism>
<dbReference type="Proteomes" id="UP000240509">
    <property type="component" value="Unassembled WGS sequence"/>
</dbReference>
<dbReference type="Pfam" id="PF02811">
    <property type="entry name" value="PHP"/>
    <property type="match status" value="1"/>
</dbReference>
<dbReference type="RefSeq" id="WP_107584055.1">
    <property type="nucleotide sequence ID" value="NZ_PZJJ01000006.1"/>
</dbReference>
<proteinExistence type="predicted"/>
<gene>
    <name evidence="2" type="ORF">C6Y45_05465</name>
</gene>
<accession>A0A2T4U7Y6</accession>
<dbReference type="AlphaFoldDB" id="A0A2T4U7Y6"/>
<dbReference type="PANTHER" id="PTHR42924:SF3">
    <property type="entry name" value="POLYMERASE_HISTIDINOL PHOSPHATASE N-TERMINAL DOMAIN-CONTAINING PROTEIN"/>
    <property type="match status" value="1"/>
</dbReference>
<name>A0A2T4U7Y6_9BACI</name>
<dbReference type="InterPro" id="IPR003141">
    <property type="entry name" value="Pol/His_phosphatase_N"/>
</dbReference>
<feature type="domain" description="Polymerase/histidinol phosphatase N-terminal" evidence="1">
    <location>
        <begin position="4"/>
        <end position="69"/>
    </location>
</feature>
<dbReference type="Gene3D" id="3.20.20.140">
    <property type="entry name" value="Metal-dependent hydrolases"/>
    <property type="match status" value="1"/>
</dbReference>
<evidence type="ECO:0000313" key="3">
    <source>
        <dbReference type="Proteomes" id="UP000240509"/>
    </source>
</evidence>
<dbReference type="Gene3D" id="1.10.150.650">
    <property type="match status" value="1"/>
</dbReference>
<dbReference type="InterPro" id="IPR052018">
    <property type="entry name" value="PHP_domain"/>
</dbReference>
<comment type="caution">
    <text evidence="2">The sequence shown here is derived from an EMBL/GenBank/DDBJ whole genome shotgun (WGS) entry which is preliminary data.</text>
</comment>
<dbReference type="GO" id="GO:0004534">
    <property type="term" value="F:5'-3' RNA exonuclease activity"/>
    <property type="evidence" value="ECO:0007669"/>
    <property type="project" value="TreeGrafter"/>
</dbReference>
<dbReference type="GO" id="GO:0035312">
    <property type="term" value="F:5'-3' DNA exonuclease activity"/>
    <property type="evidence" value="ECO:0007669"/>
    <property type="project" value="TreeGrafter"/>
</dbReference>
<evidence type="ECO:0000313" key="2">
    <source>
        <dbReference type="EMBL" id="PTL39492.1"/>
    </source>
</evidence>
<dbReference type="InterPro" id="IPR004013">
    <property type="entry name" value="PHP_dom"/>
</dbReference>
<protein>
    <submittedName>
        <fullName evidence="2">PHP domain-containing protein</fullName>
    </submittedName>
</protein>
<keyword evidence="3" id="KW-1185">Reference proteome</keyword>
<reference evidence="2 3" key="1">
    <citation type="submission" date="2018-03" db="EMBL/GenBank/DDBJ databases">
        <title>Alkalicoccus saliphilus sp. nov., isolated from a mineral pool.</title>
        <authorList>
            <person name="Zhao B."/>
        </authorList>
    </citation>
    <scope>NUCLEOTIDE SEQUENCE [LARGE SCALE GENOMIC DNA]</scope>
    <source>
        <strain evidence="2 3">6AG</strain>
    </source>
</reference>
<dbReference type="SUPFAM" id="SSF89550">
    <property type="entry name" value="PHP domain-like"/>
    <property type="match status" value="1"/>
</dbReference>
<dbReference type="SMART" id="SM00481">
    <property type="entry name" value="POLIIIAc"/>
    <property type="match status" value="1"/>
</dbReference>
<dbReference type="InterPro" id="IPR016195">
    <property type="entry name" value="Pol/histidinol_Pase-like"/>
</dbReference>
<dbReference type="EMBL" id="PZJJ01000006">
    <property type="protein sequence ID" value="PTL39492.1"/>
    <property type="molecule type" value="Genomic_DNA"/>
</dbReference>
<evidence type="ECO:0000259" key="1">
    <source>
        <dbReference type="SMART" id="SM00481"/>
    </source>
</evidence>